<feature type="transmembrane region" description="Helical" evidence="8">
    <location>
        <begin position="156"/>
        <end position="176"/>
    </location>
</feature>
<dbReference type="InterPro" id="IPR036259">
    <property type="entry name" value="MFS_trans_sf"/>
</dbReference>
<dbReference type="InterPro" id="IPR026032">
    <property type="entry name" value="HcaT-like"/>
</dbReference>
<dbReference type="Gene3D" id="1.20.1250.20">
    <property type="entry name" value="MFS general substrate transporter like domains"/>
    <property type="match status" value="2"/>
</dbReference>
<protein>
    <submittedName>
        <fullName evidence="10">MFS transporter</fullName>
    </submittedName>
</protein>
<dbReference type="RefSeq" id="WP_111457938.1">
    <property type="nucleotide sequence ID" value="NZ_QFYP01000001.1"/>
</dbReference>
<evidence type="ECO:0000313" key="10">
    <source>
        <dbReference type="EMBL" id="RAK60646.1"/>
    </source>
</evidence>
<dbReference type="SUPFAM" id="SSF103473">
    <property type="entry name" value="MFS general substrate transporter"/>
    <property type="match status" value="1"/>
</dbReference>
<dbReference type="Proteomes" id="UP000249842">
    <property type="component" value="Unassembled WGS sequence"/>
</dbReference>
<reference evidence="11" key="1">
    <citation type="submission" date="2018-05" db="EMBL/GenBank/DDBJ databases">
        <authorList>
            <person name="Li X."/>
        </authorList>
    </citation>
    <scope>NUCLEOTIDE SEQUENCE [LARGE SCALE GENOMIC DNA]</scope>
    <source>
        <strain evidence="11">HKS-05</strain>
    </source>
</reference>
<keyword evidence="5 8" id="KW-0812">Transmembrane</keyword>
<evidence type="ECO:0000256" key="3">
    <source>
        <dbReference type="ARBA" id="ARBA00022475"/>
    </source>
</evidence>
<name>A0A328B3Z3_9CAUL</name>
<gene>
    <name evidence="10" type="ORF">DJ021_12920</name>
</gene>
<keyword evidence="11" id="KW-1185">Reference proteome</keyword>
<keyword evidence="6 8" id="KW-1133">Transmembrane helix</keyword>
<evidence type="ECO:0000256" key="1">
    <source>
        <dbReference type="ARBA" id="ARBA00004429"/>
    </source>
</evidence>
<dbReference type="PIRSF" id="PIRSF004925">
    <property type="entry name" value="HcaT"/>
    <property type="match status" value="1"/>
</dbReference>
<evidence type="ECO:0000256" key="6">
    <source>
        <dbReference type="ARBA" id="ARBA00022989"/>
    </source>
</evidence>
<evidence type="ECO:0000256" key="5">
    <source>
        <dbReference type="ARBA" id="ARBA00022692"/>
    </source>
</evidence>
<feature type="transmembrane region" description="Helical" evidence="8">
    <location>
        <begin position="294"/>
        <end position="314"/>
    </location>
</feature>
<evidence type="ECO:0000256" key="2">
    <source>
        <dbReference type="ARBA" id="ARBA00022448"/>
    </source>
</evidence>
<keyword evidence="3" id="KW-1003">Cell membrane</keyword>
<proteinExistence type="predicted"/>
<feature type="transmembrane region" description="Helical" evidence="8">
    <location>
        <begin position="71"/>
        <end position="91"/>
    </location>
</feature>
<keyword evidence="2" id="KW-0813">Transport</keyword>
<evidence type="ECO:0000259" key="9">
    <source>
        <dbReference type="Pfam" id="PF12832"/>
    </source>
</evidence>
<feature type="transmembrane region" description="Helical" evidence="8">
    <location>
        <begin position="359"/>
        <end position="380"/>
    </location>
</feature>
<evidence type="ECO:0000256" key="4">
    <source>
        <dbReference type="ARBA" id="ARBA00022519"/>
    </source>
</evidence>
<dbReference type="Pfam" id="PF12832">
    <property type="entry name" value="MFS_1_like"/>
    <property type="match status" value="1"/>
</dbReference>
<feature type="domain" description="Major facilitator superfamily associated" evidence="9">
    <location>
        <begin position="6"/>
        <end position="359"/>
    </location>
</feature>
<dbReference type="NCBIfam" id="NF037955">
    <property type="entry name" value="mfs"/>
    <property type="match status" value="1"/>
</dbReference>
<dbReference type="PANTHER" id="PTHR23522">
    <property type="entry name" value="BLL5896 PROTEIN"/>
    <property type="match status" value="1"/>
</dbReference>
<feature type="transmembrane region" description="Helical" evidence="8">
    <location>
        <begin position="243"/>
        <end position="259"/>
    </location>
</feature>
<comment type="subcellular location">
    <subcellularLocation>
        <location evidence="1">Cell inner membrane</location>
        <topology evidence="1">Multi-pass membrane protein</topology>
    </subcellularLocation>
</comment>
<evidence type="ECO:0000256" key="7">
    <source>
        <dbReference type="ARBA" id="ARBA00023136"/>
    </source>
</evidence>
<evidence type="ECO:0000256" key="8">
    <source>
        <dbReference type="SAM" id="Phobius"/>
    </source>
</evidence>
<dbReference type="PANTHER" id="PTHR23522:SF10">
    <property type="entry name" value="3-PHENYLPROPIONIC ACID TRANSPORTER-RELATED"/>
    <property type="match status" value="1"/>
</dbReference>
<dbReference type="InterPro" id="IPR024989">
    <property type="entry name" value="MFS_assoc_dom"/>
</dbReference>
<keyword evidence="4" id="KW-0997">Cell inner membrane</keyword>
<dbReference type="GO" id="GO:0015528">
    <property type="term" value="F:lactose:proton symporter activity"/>
    <property type="evidence" value="ECO:0007669"/>
    <property type="project" value="TreeGrafter"/>
</dbReference>
<dbReference type="OrthoDB" id="9150135at2"/>
<evidence type="ECO:0000313" key="11">
    <source>
        <dbReference type="Proteomes" id="UP000249842"/>
    </source>
</evidence>
<feature type="transmembrane region" description="Helical" evidence="8">
    <location>
        <begin position="204"/>
        <end position="223"/>
    </location>
</feature>
<sequence length="387" mass="41184">MSLPVRLGLFYGTIFVGTGANSPYMPVWFAHHGLSGAQIGLILSLPMLARVFTAPLLAVWADSFKYRRTGLILLSLAVAIAYALMALPFGFAWWMVVWFAASSMFPTLSPLTDVIVLSRARKDGFNYGWPRGIGSAAFIVANLGMGALLARGSPELVLVWITAAVTLTAVGARLLLPPDLVHEAGHVPAAGERMAGLGGLLRDPAFLTAVLAAGLIQSAHAFYYGFSTLAWKQQGIPEHVTGMLWAVGVTAEVGFLWFMEPWRRRVGPRNLLVLGGAGAVVRWGALAFSPPLWALFPLQTLHVLSYAATFLASLQLVERLSTPRNATAAQAINSALSGGVLSGLATLGSGWLFDRFGAHGYLLMAAMTAAGLVGAVRLYGVRRLDPA</sequence>
<organism evidence="10 11">
    <name type="scientific">Phenylobacterium hankyongense</name>
    <dbReference type="NCBI Taxonomy" id="1813876"/>
    <lineage>
        <taxon>Bacteria</taxon>
        <taxon>Pseudomonadati</taxon>
        <taxon>Pseudomonadota</taxon>
        <taxon>Alphaproteobacteria</taxon>
        <taxon>Caulobacterales</taxon>
        <taxon>Caulobacteraceae</taxon>
        <taxon>Phenylobacterium</taxon>
    </lineage>
</organism>
<dbReference type="EMBL" id="QFYP01000001">
    <property type="protein sequence ID" value="RAK60646.1"/>
    <property type="molecule type" value="Genomic_DNA"/>
</dbReference>
<comment type="caution">
    <text evidence="10">The sequence shown here is derived from an EMBL/GenBank/DDBJ whole genome shotgun (WGS) entry which is preliminary data.</text>
</comment>
<dbReference type="GO" id="GO:0005886">
    <property type="term" value="C:plasma membrane"/>
    <property type="evidence" value="ECO:0007669"/>
    <property type="project" value="UniProtKB-SubCell"/>
</dbReference>
<dbReference type="AlphaFoldDB" id="A0A328B3Z3"/>
<feature type="transmembrane region" description="Helical" evidence="8">
    <location>
        <begin position="7"/>
        <end position="25"/>
    </location>
</feature>
<feature type="transmembrane region" description="Helical" evidence="8">
    <location>
        <begin position="335"/>
        <end position="353"/>
    </location>
</feature>
<keyword evidence="7 8" id="KW-0472">Membrane</keyword>
<feature type="transmembrane region" description="Helical" evidence="8">
    <location>
        <begin position="129"/>
        <end position="150"/>
    </location>
</feature>
<accession>A0A328B3Z3</accession>
<dbReference type="GO" id="GO:0030395">
    <property type="term" value="F:lactose binding"/>
    <property type="evidence" value="ECO:0007669"/>
    <property type="project" value="TreeGrafter"/>
</dbReference>
<feature type="transmembrane region" description="Helical" evidence="8">
    <location>
        <begin position="37"/>
        <end position="59"/>
    </location>
</feature>